<feature type="region of interest" description="Disordered" evidence="1">
    <location>
        <begin position="99"/>
        <end position="203"/>
    </location>
</feature>
<name>A0A9Q3JII9_9BASI</name>
<dbReference type="EMBL" id="AVOT02073649">
    <property type="protein sequence ID" value="MBW0563067.1"/>
    <property type="molecule type" value="Genomic_DNA"/>
</dbReference>
<sequence>MTTPLPLTQMVHHPENDETANENRIKTRTIQLDRSNWVQWSCQMESYPKGCGYQELLHPPSDAAKITFKYEHKNSAALVMLWKLKPFDIITVTKRVSLEHTRRQNHSEEVLFNKPSTRKEDYKKGPEAHDNQSREKRRNKKKKADFKPSGNDKNPSLSQWMERLEKLILANHSNMPKGNQPAHPLSIPEESIDPQDNSESDTY</sequence>
<feature type="region of interest" description="Disordered" evidence="1">
    <location>
        <begin position="1"/>
        <end position="21"/>
    </location>
</feature>
<dbReference type="Proteomes" id="UP000765509">
    <property type="component" value="Unassembled WGS sequence"/>
</dbReference>
<gene>
    <name evidence="2" type="ORF">O181_102782</name>
</gene>
<organism evidence="2 3">
    <name type="scientific">Austropuccinia psidii MF-1</name>
    <dbReference type="NCBI Taxonomy" id="1389203"/>
    <lineage>
        <taxon>Eukaryota</taxon>
        <taxon>Fungi</taxon>
        <taxon>Dikarya</taxon>
        <taxon>Basidiomycota</taxon>
        <taxon>Pucciniomycotina</taxon>
        <taxon>Pucciniomycetes</taxon>
        <taxon>Pucciniales</taxon>
        <taxon>Sphaerophragmiaceae</taxon>
        <taxon>Austropuccinia</taxon>
    </lineage>
</organism>
<accession>A0A9Q3JII9</accession>
<evidence type="ECO:0000313" key="2">
    <source>
        <dbReference type="EMBL" id="MBW0563067.1"/>
    </source>
</evidence>
<feature type="compositionally biased region" description="Basic residues" evidence="1">
    <location>
        <begin position="135"/>
        <end position="144"/>
    </location>
</feature>
<evidence type="ECO:0000313" key="3">
    <source>
        <dbReference type="Proteomes" id="UP000765509"/>
    </source>
</evidence>
<feature type="compositionally biased region" description="Basic and acidic residues" evidence="1">
    <location>
        <begin position="99"/>
        <end position="134"/>
    </location>
</feature>
<reference evidence="2" key="1">
    <citation type="submission" date="2021-03" db="EMBL/GenBank/DDBJ databases">
        <title>Draft genome sequence of rust myrtle Austropuccinia psidii MF-1, a brazilian biotype.</title>
        <authorList>
            <person name="Quecine M.C."/>
            <person name="Pachon D.M.R."/>
            <person name="Bonatelli M.L."/>
            <person name="Correr F.H."/>
            <person name="Franceschini L.M."/>
            <person name="Leite T.F."/>
            <person name="Margarido G.R.A."/>
            <person name="Almeida C.A."/>
            <person name="Ferrarezi J.A."/>
            <person name="Labate C.A."/>
        </authorList>
    </citation>
    <scope>NUCLEOTIDE SEQUENCE</scope>
    <source>
        <strain evidence="2">MF-1</strain>
    </source>
</reference>
<feature type="compositionally biased region" description="Basic and acidic residues" evidence="1">
    <location>
        <begin position="12"/>
        <end position="21"/>
    </location>
</feature>
<dbReference type="AlphaFoldDB" id="A0A9Q3JII9"/>
<protein>
    <submittedName>
        <fullName evidence="2">Uncharacterized protein</fullName>
    </submittedName>
</protein>
<proteinExistence type="predicted"/>
<comment type="caution">
    <text evidence="2">The sequence shown here is derived from an EMBL/GenBank/DDBJ whole genome shotgun (WGS) entry which is preliminary data.</text>
</comment>
<keyword evidence="3" id="KW-1185">Reference proteome</keyword>
<evidence type="ECO:0000256" key="1">
    <source>
        <dbReference type="SAM" id="MobiDB-lite"/>
    </source>
</evidence>
<feature type="compositionally biased region" description="Acidic residues" evidence="1">
    <location>
        <begin position="190"/>
        <end position="203"/>
    </location>
</feature>